<dbReference type="EMBL" id="JATAAI010000014">
    <property type="protein sequence ID" value="KAK1740954.1"/>
    <property type="molecule type" value="Genomic_DNA"/>
</dbReference>
<name>A0AAD9DCK0_9STRA</name>
<reference evidence="2" key="1">
    <citation type="submission" date="2023-06" db="EMBL/GenBank/DDBJ databases">
        <title>Survivors Of The Sea: Transcriptome response of Skeletonema marinoi to long-term dormancy.</title>
        <authorList>
            <person name="Pinder M.I.M."/>
            <person name="Kourtchenko O."/>
            <person name="Robertson E.K."/>
            <person name="Larsson T."/>
            <person name="Maumus F."/>
            <person name="Osuna-Cruz C.M."/>
            <person name="Vancaester E."/>
            <person name="Stenow R."/>
            <person name="Vandepoele K."/>
            <person name="Ploug H."/>
            <person name="Bruchert V."/>
            <person name="Godhe A."/>
            <person name="Topel M."/>
        </authorList>
    </citation>
    <scope>NUCLEOTIDE SEQUENCE</scope>
    <source>
        <strain evidence="2">R05AC</strain>
    </source>
</reference>
<keyword evidence="1" id="KW-0732">Signal</keyword>
<evidence type="ECO:0000313" key="2">
    <source>
        <dbReference type="EMBL" id="KAK1740954.1"/>
    </source>
</evidence>
<feature type="signal peptide" evidence="1">
    <location>
        <begin position="1"/>
        <end position="33"/>
    </location>
</feature>
<organism evidence="2 3">
    <name type="scientific">Skeletonema marinoi</name>
    <dbReference type="NCBI Taxonomy" id="267567"/>
    <lineage>
        <taxon>Eukaryota</taxon>
        <taxon>Sar</taxon>
        <taxon>Stramenopiles</taxon>
        <taxon>Ochrophyta</taxon>
        <taxon>Bacillariophyta</taxon>
        <taxon>Coscinodiscophyceae</taxon>
        <taxon>Thalassiosirophycidae</taxon>
        <taxon>Thalassiosirales</taxon>
        <taxon>Skeletonemataceae</taxon>
        <taxon>Skeletonema</taxon>
        <taxon>Skeletonema marinoi-dohrnii complex</taxon>
    </lineage>
</organism>
<evidence type="ECO:0000313" key="3">
    <source>
        <dbReference type="Proteomes" id="UP001224775"/>
    </source>
</evidence>
<sequence length="156" mass="17328">MVKMTRRRYQGNNGWMIVASISLFLCGVAVVLAIGTDDADNHHPTNEKICDSRFVPSKVDTSLFVGGEATAQAYKPNAPVKTHVCEESSSNGNNQLHKAAHWSFWRSDYKDNVPIFIKANLFSCNGGVLLQGRTKKSPWKCGSHVPMGHIHRYARV</sequence>
<proteinExistence type="predicted"/>
<comment type="caution">
    <text evidence="2">The sequence shown here is derived from an EMBL/GenBank/DDBJ whole genome shotgun (WGS) entry which is preliminary data.</text>
</comment>
<protein>
    <submittedName>
        <fullName evidence="2">Uncharacterized protein</fullName>
    </submittedName>
</protein>
<feature type="chain" id="PRO_5042260602" evidence="1">
    <location>
        <begin position="34"/>
        <end position="156"/>
    </location>
</feature>
<keyword evidence="3" id="KW-1185">Reference proteome</keyword>
<evidence type="ECO:0000256" key="1">
    <source>
        <dbReference type="SAM" id="SignalP"/>
    </source>
</evidence>
<accession>A0AAD9DCK0</accession>
<gene>
    <name evidence="2" type="ORF">QTG54_008206</name>
</gene>
<dbReference type="Proteomes" id="UP001224775">
    <property type="component" value="Unassembled WGS sequence"/>
</dbReference>
<dbReference type="AlphaFoldDB" id="A0AAD9DCK0"/>